<evidence type="ECO:0000313" key="2">
    <source>
        <dbReference type="Proteomes" id="UP000046395"/>
    </source>
</evidence>
<sequence length="90" mass="9938">MGATKWQRIAALVPARLLRRVTFCSDGPVSAGANRFIGAFTTSTNLLAANILQRYRMQGTIQKTGKPEYHHIENMKPVMKHPTSEGVNSP</sequence>
<organism evidence="2 3">
    <name type="scientific">Trichuris muris</name>
    <name type="common">Mouse whipworm</name>
    <dbReference type="NCBI Taxonomy" id="70415"/>
    <lineage>
        <taxon>Eukaryota</taxon>
        <taxon>Metazoa</taxon>
        <taxon>Ecdysozoa</taxon>
        <taxon>Nematoda</taxon>
        <taxon>Enoplea</taxon>
        <taxon>Dorylaimia</taxon>
        <taxon>Trichinellida</taxon>
        <taxon>Trichuridae</taxon>
        <taxon>Trichuris</taxon>
    </lineage>
</organism>
<evidence type="ECO:0000256" key="1">
    <source>
        <dbReference type="SAM" id="MobiDB-lite"/>
    </source>
</evidence>
<keyword evidence="2" id="KW-1185">Reference proteome</keyword>
<name>A0A5S6Q355_TRIMR</name>
<feature type="region of interest" description="Disordered" evidence="1">
    <location>
        <begin position="68"/>
        <end position="90"/>
    </location>
</feature>
<dbReference type="AlphaFoldDB" id="A0A5S6Q355"/>
<dbReference type="WBParaSite" id="TMUE_0000001623.1">
    <property type="protein sequence ID" value="TMUE_0000001623.1"/>
    <property type="gene ID" value="WBGene00297510"/>
</dbReference>
<protein>
    <submittedName>
        <fullName evidence="3">Uncharacterized protein</fullName>
    </submittedName>
</protein>
<evidence type="ECO:0000313" key="3">
    <source>
        <dbReference type="WBParaSite" id="TMUE_0000001623.1"/>
    </source>
</evidence>
<proteinExistence type="predicted"/>
<reference evidence="3" key="1">
    <citation type="submission" date="2019-12" db="UniProtKB">
        <authorList>
            <consortium name="WormBaseParasite"/>
        </authorList>
    </citation>
    <scope>IDENTIFICATION</scope>
</reference>
<dbReference type="Proteomes" id="UP000046395">
    <property type="component" value="Unassembled WGS sequence"/>
</dbReference>
<accession>A0A5S6Q355</accession>